<dbReference type="InterPro" id="IPR051546">
    <property type="entry name" value="Aspartate_Ammonia-Lyase"/>
</dbReference>
<dbReference type="PRINTS" id="PR00145">
    <property type="entry name" value="ARGSUCLYASE"/>
</dbReference>
<dbReference type="Gene3D" id="1.10.275.10">
    <property type="entry name" value="Fumarase/aspartase (N-terminal domain)"/>
    <property type="match status" value="1"/>
</dbReference>
<dbReference type="InterPro" id="IPR027474">
    <property type="entry name" value="L-asparaginase_N"/>
</dbReference>
<dbReference type="InterPro" id="IPR006034">
    <property type="entry name" value="Asparaginase/glutaminase-like"/>
</dbReference>
<dbReference type="PROSITE" id="PS00163">
    <property type="entry name" value="FUMARATE_LYASES"/>
    <property type="match status" value="1"/>
</dbReference>
<evidence type="ECO:0000313" key="7">
    <source>
        <dbReference type="EMBL" id="WLQ35199.1"/>
    </source>
</evidence>
<dbReference type="InterPro" id="IPR027473">
    <property type="entry name" value="L-asparaginase_C"/>
</dbReference>
<evidence type="ECO:0000256" key="2">
    <source>
        <dbReference type="ARBA" id="ARBA00022801"/>
    </source>
</evidence>
<dbReference type="InterPro" id="IPR036152">
    <property type="entry name" value="Asp/glu_Ase-like_sf"/>
</dbReference>
<organism evidence="7 8">
    <name type="scientific">Streptomyces castrisilvae</name>
    <dbReference type="NCBI Taxonomy" id="3033811"/>
    <lineage>
        <taxon>Bacteria</taxon>
        <taxon>Bacillati</taxon>
        <taxon>Actinomycetota</taxon>
        <taxon>Actinomycetes</taxon>
        <taxon>Kitasatosporales</taxon>
        <taxon>Streptomycetaceae</taxon>
        <taxon>Streptomyces</taxon>
    </lineage>
</organism>
<dbReference type="Pfam" id="PF00710">
    <property type="entry name" value="Asparaginase"/>
    <property type="match status" value="1"/>
</dbReference>
<keyword evidence="2" id="KW-0378">Hydrolase</keyword>
<dbReference type="GO" id="GO:0016829">
    <property type="term" value="F:lyase activity"/>
    <property type="evidence" value="ECO:0007669"/>
    <property type="project" value="UniProtKB-KW"/>
</dbReference>
<dbReference type="Gene3D" id="3.40.50.1170">
    <property type="entry name" value="L-asparaginase, N-terminal domain"/>
    <property type="match status" value="1"/>
</dbReference>
<dbReference type="EMBL" id="CP120997">
    <property type="protein sequence ID" value="WLQ35199.1"/>
    <property type="molecule type" value="Genomic_DNA"/>
</dbReference>
<feature type="domain" description="Fumarate lyase N-terminal" evidence="4">
    <location>
        <begin position="391"/>
        <end position="716"/>
    </location>
</feature>
<dbReference type="SMART" id="SM00870">
    <property type="entry name" value="Asparaginase"/>
    <property type="match status" value="1"/>
</dbReference>
<comment type="similarity">
    <text evidence="1">Belongs to the asparaginase 1 family.</text>
</comment>
<evidence type="ECO:0000259" key="5">
    <source>
        <dbReference type="Pfam" id="PF00710"/>
    </source>
</evidence>
<dbReference type="SUPFAM" id="SSF48557">
    <property type="entry name" value="L-aspartase-like"/>
    <property type="match status" value="1"/>
</dbReference>
<dbReference type="Gene3D" id="3.40.50.40">
    <property type="match status" value="1"/>
</dbReference>
<dbReference type="PRINTS" id="PR00149">
    <property type="entry name" value="FUMRATELYASE"/>
</dbReference>
<dbReference type="PANTHER" id="PTHR42696">
    <property type="entry name" value="ASPARTATE AMMONIA-LYASE"/>
    <property type="match status" value="1"/>
</dbReference>
<keyword evidence="8" id="KW-1185">Reference proteome</keyword>
<proteinExistence type="inferred from homology"/>
<dbReference type="InterPro" id="IPR040919">
    <property type="entry name" value="Asparaginase_C"/>
</dbReference>
<protein>
    <submittedName>
        <fullName evidence="7">Lyase family protein</fullName>
    </submittedName>
</protein>
<dbReference type="InterPro" id="IPR008948">
    <property type="entry name" value="L-Aspartase-like"/>
</dbReference>
<dbReference type="RefSeq" id="WP_306055856.1">
    <property type="nucleotide sequence ID" value="NZ_CP120997.1"/>
</dbReference>
<keyword evidence="3 7" id="KW-0456">Lyase</keyword>
<dbReference type="Gene3D" id="1.20.200.10">
    <property type="entry name" value="Fumarase/aspartase (Central domain)"/>
    <property type="match status" value="1"/>
</dbReference>
<feature type="domain" description="Asparaginase/glutaminase C-terminal" evidence="6">
    <location>
        <begin position="215"/>
        <end position="346"/>
    </location>
</feature>
<dbReference type="PIRSF" id="PIRSF500176">
    <property type="entry name" value="L_ASNase"/>
    <property type="match status" value="1"/>
</dbReference>
<reference evidence="7 8" key="1">
    <citation type="submission" date="2023-03" db="EMBL/GenBank/DDBJ databases">
        <title>Isolation and description of six Streptomyces strains from soil environments, able to metabolize different microbial glucans.</title>
        <authorList>
            <person name="Widen T."/>
            <person name="Larsbrink J."/>
        </authorList>
    </citation>
    <scope>NUCLEOTIDE SEQUENCE [LARGE SCALE GENOMIC DNA]</scope>
    <source>
        <strain evidence="7 8">Mut1</strain>
    </source>
</reference>
<sequence length="802" mass="83208">MTGAQAARPPEIILCSLGGTVQCTAAPDGAAVPDRDAGLLLVAPGTVPEGVRVCELPLAAVPSAALDLPDIVGALRAVERLVDAGAAGAVLTMGTDMLEEAAFAADLLWRRAEPLVVTAAMRAPEKPGADGPANLRAALLVAAHPAARHTGCLVVLNDEVHAAWQVRKTHSSSPAAFRSAHSGPLGTVTEGRVRITARPMDRPRLSLPEDARFPRVALLRAALGDDGALLDALDGAVAAGSPPGTAAGPLGRGFAGAVIEAAGGGSVPPAWCEGLARATRRMPVVYASRTGDGPTFQTTYGGSGSERDLIAMGLRSAGLLDGLKTRVLLRLLLAAGAGRQRIAEAFRAFDEPTHRTAVPRTGPAQPRTRPEAIRRETAMTGPTRTPAADPARPRLYGAQTELALANFPGSGRRLRDVPELVRAYGWTKAAAARANMDLGVLDAERGTAIVEAAREVADGRHDEDLPTALVQGGGGTSTNMNLNEVLAARATQLLRERGSELTVHPNDHVNRSQSTNDTYPTAMALALRELAEPTLRALDRLDQSLRSKAETYDRLERLGRTCLQDAVPLTVGQTHRAQAVAVRRSAEGLRRTADALAAVPLGATAVGSGAGAPDGFTDAAVRHLARFCGMSVTASEDFFDSMAHLDPYSALAAACARAATLLAKIAADLRLLSSGPAGGLGEVGLPVRQAGSSIMPGKVNPVIPELVMQLSYRIRGAAATVDLGVAAGELELNIMEPVILDALVTALRDLRDAADSFAEKCVDGLVWHEAALERNLRGSLLSAVEAAAAHGYERAGCGATEG</sequence>
<dbReference type="CDD" id="cd08964">
    <property type="entry name" value="L-asparaginase_II"/>
    <property type="match status" value="1"/>
</dbReference>
<evidence type="ECO:0000259" key="6">
    <source>
        <dbReference type="Pfam" id="PF17763"/>
    </source>
</evidence>
<dbReference type="PIRSF" id="PIRSF001220">
    <property type="entry name" value="L-ASNase_gatD"/>
    <property type="match status" value="1"/>
</dbReference>
<dbReference type="Proteomes" id="UP001239522">
    <property type="component" value="Chromosome"/>
</dbReference>
<dbReference type="InterPro" id="IPR022761">
    <property type="entry name" value="Fumarate_lyase_N"/>
</dbReference>
<dbReference type="InterPro" id="IPR000362">
    <property type="entry name" value="Fumarate_lyase_fam"/>
</dbReference>
<dbReference type="InterPro" id="IPR037152">
    <property type="entry name" value="L-asparaginase_N_sf"/>
</dbReference>
<dbReference type="InterPro" id="IPR004550">
    <property type="entry name" value="AsnASE_II"/>
</dbReference>
<dbReference type="Pfam" id="PF17763">
    <property type="entry name" value="Asparaginase_C"/>
    <property type="match status" value="1"/>
</dbReference>
<evidence type="ECO:0000313" key="8">
    <source>
        <dbReference type="Proteomes" id="UP001239522"/>
    </source>
</evidence>
<dbReference type="SUPFAM" id="SSF53774">
    <property type="entry name" value="Glutaminase/Asparaginase"/>
    <property type="match status" value="1"/>
</dbReference>
<feature type="domain" description="L-asparaginase N-terminal" evidence="5">
    <location>
        <begin position="12"/>
        <end position="199"/>
    </location>
</feature>
<name>A0ABY9HL98_9ACTN</name>
<dbReference type="InterPro" id="IPR024083">
    <property type="entry name" value="Fumarase/histidase_N"/>
</dbReference>
<evidence type="ECO:0000256" key="1">
    <source>
        <dbReference type="ARBA" id="ARBA00010518"/>
    </source>
</evidence>
<dbReference type="InterPro" id="IPR020557">
    <property type="entry name" value="Fumarate_lyase_CS"/>
</dbReference>
<dbReference type="PROSITE" id="PS51732">
    <property type="entry name" value="ASN_GLN_ASE_3"/>
    <property type="match status" value="1"/>
</dbReference>
<evidence type="ECO:0000259" key="4">
    <source>
        <dbReference type="Pfam" id="PF00206"/>
    </source>
</evidence>
<dbReference type="Pfam" id="PF00206">
    <property type="entry name" value="Lyase_1"/>
    <property type="match status" value="1"/>
</dbReference>
<dbReference type="PANTHER" id="PTHR42696:SF2">
    <property type="entry name" value="ASPARTATE AMMONIA-LYASE"/>
    <property type="match status" value="1"/>
</dbReference>
<evidence type="ECO:0000256" key="3">
    <source>
        <dbReference type="ARBA" id="ARBA00023239"/>
    </source>
</evidence>
<accession>A0ABY9HL98</accession>
<gene>
    <name evidence="7" type="ORF">P8A18_17955</name>
</gene>